<dbReference type="Gene3D" id="3.40.1280.30">
    <property type="match status" value="1"/>
</dbReference>
<sequence>LQVIPGPKNLKWLEFCKDILYPIISGYYYSSLYLHRIQQENICISESTFVTSVQDYIRRQLVLGMESREEILGAGHLKNSIQLWLAWKILDCTKHLDTAAYWIHDDHQFQPKTIHNLVKHMSSFKVIPGPKNLKWLEFCKDILYPIISGYYYSSLYLHRIQQENICISESTFVTSVQDYIRRQLVLGMESREEILGAGHLKNSIQLWLAWKILDCTKHLDTAAYWIHDDHQFQPKTIHNLVKHMSSFKKNKARKALHHNRVVEARKIGRKQEHRRRREREQLGLAPQRITRDAYVQKLEQAPEGPCICIDFSFSAQMTVKAQLGRLKLEYRAESPADIFQCDSLVFLSPDAEAPLECLDSSQVYVIGGLVDETKVKTNAEETSADELPVNETDGSVDFPPDILLIVVVE</sequence>
<proteinExistence type="predicted"/>
<feature type="non-terminal residue" evidence="1">
    <location>
        <position position="409"/>
    </location>
</feature>
<accession>A0A7R9A1M2</accession>
<dbReference type="PANTHER" id="PTHR13563:SF13">
    <property type="entry name" value="TRNA METHYLTRANSFERASE 10 HOMOLOG A"/>
    <property type="match status" value="1"/>
</dbReference>
<evidence type="ECO:0000313" key="2">
    <source>
        <dbReference type="Proteomes" id="UP000677054"/>
    </source>
</evidence>
<evidence type="ECO:0008006" key="3">
    <source>
        <dbReference type="Google" id="ProtNLM"/>
    </source>
</evidence>
<evidence type="ECO:0000313" key="1">
    <source>
        <dbReference type="EMBL" id="CAD7244883.1"/>
    </source>
</evidence>
<dbReference type="OrthoDB" id="6487337at2759"/>
<name>A0A7R9A1M2_9CRUS</name>
<dbReference type="Proteomes" id="UP000677054">
    <property type="component" value="Unassembled WGS sequence"/>
</dbReference>
<dbReference type="PANTHER" id="PTHR13563">
    <property type="entry name" value="TRNA (GUANINE-9-) METHYLTRANSFERASE"/>
    <property type="match status" value="1"/>
</dbReference>
<dbReference type="GO" id="GO:0005634">
    <property type="term" value="C:nucleus"/>
    <property type="evidence" value="ECO:0007669"/>
    <property type="project" value="TreeGrafter"/>
</dbReference>
<keyword evidence="2" id="KW-1185">Reference proteome</keyword>
<dbReference type="AlphaFoldDB" id="A0A7R9A1M2"/>
<dbReference type="InterPro" id="IPR038459">
    <property type="entry name" value="MT_TRM10-typ_sf"/>
</dbReference>
<dbReference type="InterPro" id="IPR007356">
    <property type="entry name" value="tRNA_m1G_MeTrfase_euk"/>
</dbReference>
<protein>
    <recommendedName>
        <fullName evidence="3">tRNA (guanine(9)-N(1))-methyltransferase</fullName>
    </recommendedName>
</protein>
<organism evidence="1">
    <name type="scientific">Darwinula stevensoni</name>
    <dbReference type="NCBI Taxonomy" id="69355"/>
    <lineage>
        <taxon>Eukaryota</taxon>
        <taxon>Metazoa</taxon>
        <taxon>Ecdysozoa</taxon>
        <taxon>Arthropoda</taxon>
        <taxon>Crustacea</taxon>
        <taxon>Oligostraca</taxon>
        <taxon>Ostracoda</taxon>
        <taxon>Podocopa</taxon>
        <taxon>Podocopida</taxon>
        <taxon>Darwinulocopina</taxon>
        <taxon>Darwinuloidea</taxon>
        <taxon>Darwinulidae</taxon>
        <taxon>Darwinula</taxon>
    </lineage>
</organism>
<gene>
    <name evidence="1" type="ORF">DSTB1V02_LOCUS4768</name>
</gene>
<reference evidence="1" key="1">
    <citation type="submission" date="2020-11" db="EMBL/GenBank/DDBJ databases">
        <authorList>
            <person name="Tran Van P."/>
        </authorList>
    </citation>
    <scope>NUCLEOTIDE SEQUENCE</scope>
</reference>
<dbReference type="GO" id="GO:0002939">
    <property type="term" value="P:tRNA N1-guanine methylation"/>
    <property type="evidence" value="ECO:0007669"/>
    <property type="project" value="TreeGrafter"/>
</dbReference>
<dbReference type="EMBL" id="LR900249">
    <property type="protein sequence ID" value="CAD7244883.1"/>
    <property type="molecule type" value="Genomic_DNA"/>
</dbReference>
<dbReference type="GO" id="GO:0000049">
    <property type="term" value="F:tRNA binding"/>
    <property type="evidence" value="ECO:0007669"/>
    <property type="project" value="TreeGrafter"/>
</dbReference>
<dbReference type="EMBL" id="CAJPEV010000732">
    <property type="protein sequence ID" value="CAG0888019.1"/>
    <property type="molecule type" value="Genomic_DNA"/>
</dbReference>